<dbReference type="GO" id="GO:0004252">
    <property type="term" value="F:serine-type endopeptidase activity"/>
    <property type="evidence" value="ECO:0007669"/>
    <property type="project" value="InterPro"/>
</dbReference>
<dbReference type="SUPFAM" id="SSF50494">
    <property type="entry name" value="Trypsin-like serine proteases"/>
    <property type="match status" value="1"/>
</dbReference>
<dbReference type="GO" id="GO:0006508">
    <property type="term" value="P:proteolysis"/>
    <property type="evidence" value="ECO:0007669"/>
    <property type="project" value="InterPro"/>
</dbReference>
<evidence type="ECO:0000313" key="3">
    <source>
        <dbReference type="Proteomes" id="UP001153737"/>
    </source>
</evidence>
<dbReference type="InterPro" id="IPR001314">
    <property type="entry name" value="Peptidase_S1A"/>
</dbReference>
<dbReference type="SMART" id="SM00020">
    <property type="entry name" value="Tryp_SPc"/>
    <property type="match status" value="1"/>
</dbReference>
<dbReference type="PANTHER" id="PTHR24260:SF143">
    <property type="entry name" value="SERINE PROTEASE GD-LIKE PROTEIN"/>
    <property type="match status" value="1"/>
</dbReference>
<dbReference type="Proteomes" id="UP001153737">
    <property type="component" value="Chromosome 11"/>
</dbReference>
<dbReference type="InterPro" id="IPR001254">
    <property type="entry name" value="Trypsin_dom"/>
</dbReference>
<feature type="domain" description="Peptidase S1" evidence="1">
    <location>
        <begin position="190"/>
        <end position="457"/>
    </location>
</feature>
<reference evidence="2" key="2">
    <citation type="submission" date="2022-10" db="EMBL/GenBank/DDBJ databases">
        <authorList>
            <consortium name="ENA_rothamsted_submissions"/>
            <consortium name="culmorum"/>
            <person name="King R."/>
        </authorList>
    </citation>
    <scope>NUCLEOTIDE SEQUENCE</scope>
</reference>
<dbReference type="Pfam" id="PF16030">
    <property type="entry name" value="GD_N"/>
    <property type="match status" value="1"/>
</dbReference>
<dbReference type="InterPro" id="IPR009003">
    <property type="entry name" value="Peptidase_S1_PA"/>
</dbReference>
<gene>
    <name evidence="2" type="ORF">PHAECO_LOCUS2792</name>
</gene>
<dbReference type="Pfam" id="PF00089">
    <property type="entry name" value="Trypsin"/>
    <property type="match status" value="1"/>
</dbReference>
<dbReference type="InterPro" id="IPR051333">
    <property type="entry name" value="CLIP_Serine_Protease"/>
</dbReference>
<sequence>MINNNHESPASFHVYIRMLFSHQMISQVKTFSITIEMVNGDIVSLCPNQFVFEPEKSEDDRWYGIIKLKSEFDITGVILEVHFDKSVIEFGNYLGQVDANDDNTQFTIKNKNKRINAHTTENVRIFVIYHPLYDVVPPNLSKIVFNGREICPHFEEQKKRTGVENTLTSIALNISVPKCGIRRPATTPLITLGQNTRPGDWPWHAAIYWKFGNQRKYNCGGTLISEHHVLTVAHCTTSRTSLNCTIDCTTEPRALDPVNILVILGKYGIYIINGSNEQTIEASKITVHPQYSSRSLFNDISIIHLKRPAQMTNFVRYICLWNDDTSLSSLIGKIGIAVGWGRDHQDNQLSDLLMQAQMPVVDTYTCIYSFPEVFGRFTNNENNFCAGFRNGTSVCNGDSGGGLMFPMRGTSGPNTQWQIRGMVSSTVPKIDNTCDPNHYVIFTDVAKYLDWIHNITKS</sequence>
<name>A0A9P0GKT1_PHACE</name>
<accession>A0A9P0GKT1</accession>
<evidence type="ECO:0000259" key="1">
    <source>
        <dbReference type="PROSITE" id="PS50240"/>
    </source>
</evidence>
<dbReference type="PRINTS" id="PR00722">
    <property type="entry name" value="CHYMOTRYPSIN"/>
</dbReference>
<dbReference type="CDD" id="cd00190">
    <property type="entry name" value="Tryp_SPc"/>
    <property type="match status" value="1"/>
</dbReference>
<dbReference type="EMBL" id="OU896717">
    <property type="protein sequence ID" value="CAH1118380.1"/>
    <property type="molecule type" value="Genomic_DNA"/>
</dbReference>
<dbReference type="OrthoDB" id="6147874at2759"/>
<evidence type="ECO:0000313" key="2">
    <source>
        <dbReference type="EMBL" id="CAH1118380.1"/>
    </source>
</evidence>
<organism evidence="2 3">
    <name type="scientific">Phaedon cochleariae</name>
    <name type="common">Mustard beetle</name>
    <dbReference type="NCBI Taxonomy" id="80249"/>
    <lineage>
        <taxon>Eukaryota</taxon>
        <taxon>Metazoa</taxon>
        <taxon>Ecdysozoa</taxon>
        <taxon>Arthropoda</taxon>
        <taxon>Hexapoda</taxon>
        <taxon>Insecta</taxon>
        <taxon>Pterygota</taxon>
        <taxon>Neoptera</taxon>
        <taxon>Endopterygota</taxon>
        <taxon>Coleoptera</taxon>
        <taxon>Polyphaga</taxon>
        <taxon>Cucujiformia</taxon>
        <taxon>Chrysomeloidea</taxon>
        <taxon>Chrysomelidae</taxon>
        <taxon>Chrysomelinae</taxon>
        <taxon>Chrysomelini</taxon>
        <taxon>Phaedon</taxon>
    </lineage>
</organism>
<dbReference type="PANTHER" id="PTHR24260">
    <property type="match status" value="1"/>
</dbReference>
<proteinExistence type="predicted"/>
<reference evidence="2" key="1">
    <citation type="submission" date="2022-01" db="EMBL/GenBank/DDBJ databases">
        <authorList>
            <person name="King R."/>
        </authorList>
    </citation>
    <scope>NUCLEOTIDE SEQUENCE</scope>
</reference>
<dbReference type="Gene3D" id="2.40.10.10">
    <property type="entry name" value="Trypsin-like serine proteases"/>
    <property type="match status" value="1"/>
</dbReference>
<protein>
    <recommendedName>
        <fullName evidence="1">Peptidase S1 domain-containing protein</fullName>
    </recommendedName>
</protein>
<dbReference type="PROSITE" id="PS50240">
    <property type="entry name" value="TRYPSIN_DOM"/>
    <property type="match status" value="1"/>
</dbReference>
<dbReference type="InterPro" id="IPR043504">
    <property type="entry name" value="Peptidase_S1_PA_chymotrypsin"/>
</dbReference>
<dbReference type="InterPro" id="IPR031986">
    <property type="entry name" value="GD_N"/>
</dbReference>
<keyword evidence="3" id="KW-1185">Reference proteome</keyword>
<dbReference type="AlphaFoldDB" id="A0A9P0GKT1"/>